<reference evidence="1 2" key="1">
    <citation type="submission" date="2022-09" db="EMBL/GenBank/DDBJ databases">
        <authorList>
            <person name="Palmer J.M."/>
        </authorList>
    </citation>
    <scope>NUCLEOTIDE SEQUENCE [LARGE SCALE GENOMIC DNA]</scope>
    <source>
        <strain evidence="1 2">DSM 7382</strain>
    </source>
</reference>
<keyword evidence="2" id="KW-1185">Reference proteome</keyword>
<comment type="caution">
    <text evidence="1">The sequence shown here is derived from an EMBL/GenBank/DDBJ whole genome shotgun (WGS) entry which is preliminary data.</text>
</comment>
<evidence type="ECO:0008006" key="3">
    <source>
        <dbReference type="Google" id="ProtNLM"/>
    </source>
</evidence>
<accession>A0AAW0FEG2</accession>
<sequence>MTHMASRTDRKDLLGAIQTKTQEIKVLQEQVIQMSRSYNSTSFASSLPSEILFLIFKEYFRHPALKITRTDPWESMRILEEVEDPRDSDGLDDPVEENPPHRRWLVLAESLEILLDQSEVKGTYVPEPSLGFAAFMEADFRSLRHVALTNVHTKWQLLSKLPSTVTDLSITNELQPLLAGPMSDVLDVLKKLVDLKRLTLYDCLPRMAGGSTERVYLSKLEKLTIAGEITRVMPLFDCLEHPLATIVCVGLEVDPGQDISSASLSVFSRMCRMYEGRPDQMEASICVARAYVSISLFADTVPESQLFFKPTENGDDTQSISSLDLLRGALEAATATLFSSITSLWLTFLDHHTHDAPRLLPLIFQILNRVESITVEGQVTLLTEALRPQQDMPVSLPRLSHLGLADTRIVEDTEDQPFRILSADVLYSCLEGRKDHGCGIQLLELYDDCNLHVSAADEFRERLLTVVKDIEGWEK</sequence>
<organism evidence="1 2">
    <name type="scientific">Cerrena zonata</name>
    <dbReference type="NCBI Taxonomy" id="2478898"/>
    <lineage>
        <taxon>Eukaryota</taxon>
        <taxon>Fungi</taxon>
        <taxon>Dikarya</taxon>
        <taxon>Basidiomycota</taxon>
        <taxon>Agaricomycotina</taxon>
        <taxon>Agaricomycetes</taxon>
        <taxon>Polyporales</taxon>
        <taxon>Cerrenaceae</taxon>
        <taxon>Cerrena</taxon>
    </lineage>
</organism>
<protein>
    <recommendedName>
        <fullName evidence="3">F-box domain-containing protein</fullName>
    </recommendedName>
</protein>
<proteinExistence type="predicted"/>
<name>A0AAW0FEG2_9APHY</name>
<dbReference type="AlphaFoldDB" id="A0AAW0FEG2"/>
<dbReference type="Proteomes" id="UP001385951">
    <property type="component" value="Unassembled WGS sequence"/>
</dbReference>
<dbReference type="EMBL" id="JASBNA010000053">
    <property type="protein sequence ID" value="KAK7679950.1"/>
    <property type="molecule type" value="Genomic_DNA"/>
</dbReference>
<evidence type="ECO:0000313" key="1">
    <source>
        <dbReference type="EMBL" id="KAK7679950.1"/>
    </source>
</evidence>
<gene>
    <name evidence="1" type="ORF">QCA50_016896</name>
</gene>
<evidence type="ECO:0000313" key="2">
    <source>
        <dbReference type="Proteomes" id="UP001385951"/>
    </source>
</evidence>